<dbReference type="Pfam" id="PF13304">
    <property type="entry name" value="AAA_21"/>
    <property type="match status" value="1"/>
</dbReference>
<name>A0A3N3DU47_9VIBR</name>
<dbReference type="Gene3D" id="3.40.50.300">
    <property type="entry name" value="P-loop containing nucleotide triphosphate hydrolases"/>
    <property type="match status" value="1"/>
</dbReference>
<keyword evidence="3" id="KW-0067">ATP-binding</keyword>
<protein>
    <submittedName>
        <fullName evidence="3">ATP-binding protein</fullName>
    </submittedName>
</protein>
<dbReference type="AlphaFoldDB" id="A0A3N3DU47"/>
<organism evidence="3 4">
    <name type="scientific">Vibrio ponticus</name>
    <dbReference type="NCBI Taxonomy" id="265668"/>
    <lineage>
        <taxon>Bacteria</taxon>
        <taxon>Pseudomonadati</taxon>
        <taxon>Pseudomonadota</taxon>
        <taxon>Gammaproteobacteria</taxon>
        <taxon>Vibrionales</taxon>
        <taxon>Vibrionaceae</taxon>
        <taxon>Vibrio</taxon>
    </lineage>
</organism>
<sequence length="630" mass="71946">MRLKSIYISEYKNLKDFSLNFSQEHFLEVFVGKNGSGKSNFIEALLEVLRHIYQYDWTNNRHDLLFSYKLDYEINGQEIQIEFDFATEKLKINGNERATVGATPKPDNILTYYAGHNTAVNELLTAFEEKFSRRIIRADHDESRPFIGISSTYNDLLLAVIALLPDASSAKQYVTEKLGIEEIVTDFKVNLKRPLYAQKTTSAQYDVQVGDDSTKYWKLAGTSLASLEAFERCFSDPDPIGRVRTEGYLPDSDTYQYYYSFSKVREHFPEYSSHDFFRVFDNLKTLGMLESITLTLKTSDGQEIMSNMFSDGQFQAIYLFAISEIFKESNCITVMDEPDSFLHPEWQAECSEQVQALSREAAASNHVIMTTHSAVTLINSPHTKVKYFDLKDGKANVYALPKRIAVDRLCSNVIRYAEEEQLLSILNAIEIENKPVLFTEGNTDPIIIKEAWYKLYGEAEMPFIPFYAFSCTYIKQLITDLRIQAEMRGKPVFSLFDFDKAFLSWDGLKGEVVHGTVDTGLIKKWESGESYALLLPVPNIPQIRSQVISDEETKAHYGGDSLCEIEHLLYGELTSDYFIESPCKGGGRIIEFISDDKKVEFAKDVVPTLPSDKFEAFRPILDWITDKCVA</sequence>
<dbReference type="InterPro" id="IPR027417">
    <property type="entry name" value="P-loop_NTPase"/>
</dbReference>
<proteinExistence type="predicted"/>
<dbReference type="InterPro" id="IPR051396">
    <property type="entry name" value="Bact_Antivir_Def_Nuclease"/>
</dbReference>
<dbReference type="Pfam" id="PF13175">
    <property type="entry name" value="AAA_15"/>
    <property type="match status" value="1"/>
</dbReference>
<evidence type="ECO:0000313" key="3">
    <source>
        <dbReference type="EMBL" id="ROV57906.1"/>
    </source>
</evidence>
<feature type="domain" description="ATPase AAA-type core" evidence="2">
    <location>
        <begin position="244"/>
        <end position="376"/>
    </location>
</feature>
<dbReference type="PANTHER" id="PTHR43581">
    <property type="entry name" value="ATP/GTP PHOSPHATASE"/>
    <property type="match status" value="1"/>
</dbReference>
<reference evidence="3 4" key="1">
    <citation type="submission" date="2018-11" db="EMBL/GenBank/DDBJ databases">
        <title>Vibrio ponticus strain CAIM 1751 pathogenic for the snapper Lutjanus guttatus.</title>
        <authorList>
            <person name="Soto-Rodriguez S."/>
            <person name="Lozano-Olvera R."/>
            <person name="Gomez-Gil B."/>
        </authorList>
    </citation>
    <scope>NUCLEOTIDE SEQUENCE [LARGE SCALE GENOMIC DNA]</scope>
    <source>
        <strain evidence="3 4">CAIM 1751</strain>
    </source>
</reference>
<comment type="caution">
    <text evidence="3">The sequence shown here is derived from an EMBL/GenBank/DDBJ whole genome shotgun (WGS) entry which is preliminary data.</text>
</comment>
<evidence type="ECO:0000313" key="4">
    <source>
        <dbReference type="Proteomes" id="UP000278792"/>
    </source>
</evidence>
<dbReference type="GO" id="GO:0005524">
    <property type="term" value="F:ATP binding"/>
    <property type="evidence" value="ECO:0007669"/>
    <property type="project" value="UniProtKB-KW"/>
</dbReference>
<keyword evidence="3" id="KW-0547">Nucleotide-binding</keyword>
<dbReference type="InterPro" id="IPR003959">
    <property type="entry name" value="ATPase_AAA_core"/>
</dbReference>
<dbReference type="InterPro" id="IPR041685">
    <property type="entry name" value="AAA_GajA/Old/RecF-like"/>
</dbReference>
<dbReference type="GO" id="GO:0016887">
    <property type="term" value="F:ATP hydrolysis activity"/>
    <property type="evidence" value="ECO:0007669"/>
    <property type="project" value="InterPro"/>
</dbReference>
<dbReference type="PANTHER" id="PTHR43581:SF2">
    <property type="entry name" value="EXCINUCLEASE ATPASE SUBUNIT"/>
    <property type="match status" value="1"/>
</dbReference>
<dbReference type="Proteomes" id="UP000278792">
    <property type="component" value="Unassembled WGS sequence"/>
</dbReference>
<evidence type="ECO:0000259" key="2">
    <source>
        <dbReference type="Pfam" id="PF13304"/>
    </source>
</evidence>
<evidence type="ECO:0000259" key="1">
    <source>
        <dbReference type="Pfam" id="PF13175"/>
    </source>
</evidence>
<accession>A0A3N3DU47</accession>
<dbReference type="RefSeq" id="WP_123783528.1">
    <property type="nucleotide sequence ID" value="NZ_RKIK01000106.1"/>
</dbReference>
<dbReference type="EMBL" id="RKIK01000106">
    <property type="protein sequence ID" value="ROV57906.1"/>
    <property type="molecule type" value="Genomic_DNA"/>
</dbReference>
<feature type="domain" description="Endonuclease GajA/Old nuclease/RecF-like AAA" evidence="1">
    <location>
        <begin position="1"/>
        <end position="135"/>
    </location>
</feature>
<gene>
    <name evidence="3" type="ORF">EGH82_20895</name>
</gene>
<dbReference type="SUPFAM" id="SSF52540">
    <property type="entry name" value="P-loop containing nucleoside triphosphate hydrolases"/>
    <property type="match status" value="1"/>
</dbReference>